<keyword evidence="2" id="KW-1185">Reference proteome</keyword>
<evidence type="ECO:0008006" key="3">
    <source>
        <dbReference type="Google" id="ProtNLM"/>
    </source>
</evidence>
<proteinExistence type="predicted"/>
<evidence type="ECO:0000313" key="2">
    <source>
        <dbReference type="Proteomes" id="UP001597294"/>
    </source>
</evidence>
<gene>
    <name evidence="1" type="ORF">ACFSKO_11820</name>
</gene>
<comment type="caution">
    <text evidence="1">The sequence shown here is derived from an EMBL/GenBank/DDBJ whole genome shotgun (WGS) entry which is preliminary data.</text>
</comment>
<evidence type="ECO:0000313" key="1">
    <source>
        <dbReference type="EMBL" id="MFD2206310.1"/>
    </source>
</evidence>
<dbReference type="Proteomes" id="UP001597294">
    <property type="component" value="Unassembled WGS sequence"/>
</dbReference>
<accession>A0ABW5BLJ9</accession>
<dbReference type="PROSITE" id="PS51257">
    <property type="entry name" value="PROKAR_LIPOPROTEIN"/>
    <property type="match status" value="1"/>
</dbReference>
<name>A0ABW5BLJ9_9PROT</name>
<dbReference type="RefSeq" id="WP_380251763.1">
    <property type="nucleotide sequence ID" value="NZ_JBHUII010000004.1"/>
</dbReference>
<protein>
    <recommendedName>
        <fullName evidence="3">Lipoprotein</fullName>
    </recommendedName>
</protein>
<dbReference type="EMBL" id="JBHUII010000004">
    <property type="protein sequence ID" value="MFD2206310.1"/>
    <property type="molecule type" value="Genomic_DNA"/>
</dbReference>
<reference evidence="2" key="1">
    <citation type="journal article" date="2019" name="Int. J. Syst. Evol. Microbiol.">
        <title>The Global Catalogue of Microorganisms (GCM) 10K type strain sequencing project: providing services to taxonomists for standard genome sequencing and annotation.</title>
        <authorList>
            <consortium name="The Broad Institute Genomics Platform"/>
            <consortium name="The Broad Institute Genome Sequencing Center for Infectious Disease"/>
            <person name="Wu L."/>
            <person name="Ma J."/>
        </authorList>
    </citation>
    <scope>NUCLEOTIDE SEQUENCE [LARGE SCALE GENOMIC DNA]</scope>
    <source>
        <strain evidence="2">CGMCC 4.7192</strain>
    </source>
</reference>
<sequence length="120" mass="12957">MPIRNNVIIRYVVGIFVLLLSACANEPIKVGASRPVVMAVGKGAQIYGTNDYTPWAFGVCYGKSVNTPAQILAFARETCEGGRIELRDEDAFWNECPVIQKVRASFVCYPKGPKASASGG</sequence>
<organism evidence="1 2">
    <name type="scientific">Kiloniella antarctica</name>
    <dbReference type="NCBI Taxonomy" id="1550907"/>
    <lineage>
        <taxon>Bacteria</taxon>
        <taxon>Pseudomonadati</taxon>
        <taxon>Pseudomonadota</taxon>
        <taxon>Alphaproteobacteria</taxon>
        <taxon>Rhodospirillales</taxon>
        <taxon>Kiloniellaceae</taxon>
        <taxon>Kiloniella</taxon>
    </lineage>
</organism>